<gene>
    <name evidence="4" type="ORF">SAMN04488072_11048</name>
</gene>
<keyword evidence="5" id="KW-1185">Reference proteome</keyword>
<dbReference type="OrthoDB" id="9804819at2"/>
<dbReference type="GO" id="GO:0016887">
    <property type="term" value="F:ATP hydrolysis activity"/>
    <property type="evidence" value="ECO:0007669"/>
    <property type="project" value="InterPro"/>
</dbReference>
<evidence type="ECO:0000256" key="2">
    <source>
        <dbReference type="ARBA" id="ARBA00022840"/>
    </source>
</evidence>
<evidence type="ECO:0000313" key="4">
    <source>
        <dbReference type="EMBL" id="SFB21903.1"/>
    </source>
</evidence>
<dbReference type="Gene3D" id="3.40.50.300">
    <property type="entry name" value="P-loop containing nucleotide triphosphate hydrolases"/>
    <property type="match status" value="1"/>
</dbReference>
<dbReference type="PROSITE" id="PS50893">
    <property type="entry name" value="ABC_TRANSPORTER_2"/>
    <property type="match status" value="1"/>
</dbReference>
<dbReference type="InterPro" id="IPR003593">
    <property type="entry name" value="AAA+_ATPase"/>
</dbReference>
<dbReference type="SMART" id="SM00382">
    <property type="entry name" value="AAA"/>
    <property type="match status" value="1"/>
</dbReference>
<dbReference type="SUPFAM" id="SSF52540">
    <property type="entry name" value="P-loop containing nucleoside triphosphate hydrolases"/>
    <property type="match status" value="1"/>
</dbReference>
<dbReference type="InterPro" id="IPR027417">
    <property type="entry name" value="P-loop_NTPase"/>
</dbReference>
<dbReference type="RefSeq" id="WP_090238766.1">
    <property type="nucleotide sequence ID" value="NZ_FOJW01000010.1"/>
</dbReference>
<dbReference type="EMBL" id="FOJW01000010">
    <property type="protein sequence ID" value="SFB21903.1"/>
    <property type="molecule type" value="Genomic_DNA"/>
</dbReference>
<protein>
    <submittedName>
        <fullName evidence="4">ABC-2 type transport system ATP-binding protein</fullName>
    </submittedName>
</protein>
<proteinExistence type="predicted"/>
<organism evidence="4 5">
    <name type="scientific">Lentibacillus halodurans</name>
    <dbReference type="NCBI Taxonomy" id="237679"/>
    <lineage>
        <taxon>Bacteria</taxon>
        <taxon>Bacillati</taxon>
        <taxon>Bacillota</taxon>
        <taxon>Bacilli</taxon>
        <taxon>Bacillales</taxon>
        <taxon>Bacillaceae</taxon>
        <taxon>Lentibacillus</taxon>
    </lineage>
</organism>
<sequence length="290" mass="32982">MKLEVEVNNVSLYYNGFAALKDCSFRMESGKIYGLLGRNGAGKTSLLTLLASFRKVTEGFIEIGGEDPFENAKIMQHVAFHYETDYKEEWENVKGMLKNVERYRPYFDRDYALYLADRFKLPLKKPINKLSKGMQSALEVTMGLAARAPITIFDETYLGMDAPAREIFYQELLEDQTNHPRTMILSTHLVSEMDYLFDDVIMIDQGLFVLHEDYETLVSKGASITGPAEEADKFVSGMTQLNEQHLGNTKAIMVYGELDDARRSEAQRRGLEVGPISLQDLFIHLTSEEV</sequence>
<evidence type="ECO:0000259" key="3">
    <source>
        <dbReference type="PROSITE" id="PS50893"/>
    </source>
</evidence>
<dbReference type="Pfam" id="PF00005">
    <property type="entry name" value="ABC_tran"/>
    <property type="match status" value="1"/>
</dbReference>
<dbReference type="AlphaFoldDB" id="A0A1I0ZCF1"/>
<name>A0A1I0ZCF1_9BACI</name>
<keyword evidence="2 4" id="KW-0067">ATP-binding</keyword>
<accession>A0A1I0ZCF1</accession>
<dbReference type="Proteomes" id="UP000198642">
    <property type="component" value="Unassembled WGS sequence"/>
</dbReference>
<evidence type="ECO:0000313" key="5">
    <source>
        <dbReference type="Proteomes" id="UP000198642"/>
    </source>
</evidence>
<dbReference type="PANTHER" id="PTHR43158">
    <property type="entry name" value="SKFA PEPTIDE EXPORT ATP-BINDING PROTEIN SKFE"/>
    <property type="match status" value="1"/>
</dbReference>
<evidence type="ECO:0000256" key="1">
    <source>
        <dbReference type="ARBA" id="ARBA00022741"/>
    </source>
</evidence>
<keyword evidence="1" id="KW-0547">Nucleotide-binding</keyword>
<dbReference type="GO" id="GO:0005524">
    <property type="term" value="F:ATP binding"/>
    <property type="evidence" value="ECO:0007669"/>
    <property type="project" value="UniProtKB-KW"/>
</dbReference>
<feature type="domain" description="ABC transporter" evidence="3">
    <location>
        <begin position="5"/>
        <end position="230"/>
    </location>
</feature>
<dbReference type="PANTHER" id="PTHR43158:SF5">
    <property type="entry name" value="ABC TRANSPORTER, ATP-BINDING PROTEIN"/>
    <property type="match status" value="1"/>
</dbReference>
<dbReference type="InterPro" id="IPR003439">
    <property type="entry name" value="ABC_transporter-like_ATP-bd"/>
</dbReference>
<reference evidence="4 5" key="1">
    <citation type="submission" date="2016-10" db="EMBL/GenBank/DDBJ databases">
        <authorList>
            <person name="de Groot N.N."/>
        </authorList>
    </citation>
    <scope>NUCLEOTIDE SEQUENCE [LARGE SCALE GENOMIC DNA]</scope>
    <source>
        <strain evidence="4 5">CGMCC 1.3702</strain>
    </source>
</reference>
<dbReference type="STRING" id="237679.SAMN04488072_11048"/>